<proteinExistence type="predicted"/>
<organism evidence="1 2">
    <name type="scientific">Thermohalobacter berrensis</name>
    <dbReference type="NCBI Taxonomy" id="99594"/>
    <lineage>
        <taxon>Bacteria</taxon>
        <taxon>Bacillati</taxon>
        <taxon>Bacillota</taxon>
        <taxon>Tissierellia</taxon>
        <taxon>Tissierellales</taxon>
        <taxon>Thermohalobacteraceae</taxon>
        <taxon>Thermohalobacter</taxon>
    </lineage>
</organism>
<accession>A0A419T0G7</accession>
<dbReference type="RefSeq" id="WP_120169805.1">
    <property type="nucleotide sequence ID" value="NZ_MCIB01000025.1"/>
</dbReference>
<evidence type="ECO:0000313" key="2">
    <source>
        <dbReference type="Proteomes" id="UP000284177"/>
    </source>
</evidence>
<protein>
    <submittedName>
        <fullName evidence="1">Uncharacterized protein</fullName>
    </submittedName>
</protein>
<dbReference type="Proteomes" id="UP000284177">
    <property type="component" value="Unassembled WGS sequence"/>
</dbReference>
<reference evidence="1 2" key="1">
    <citation type="submission" date="2016-08" db="EMBL/GenBank/DDBJ databases">
        <title>Novel Firmicutes and Novel Genomes.</title>
        <authorList>
            <person name="Poppleton D.I."/>
            <person name="Gribaldo S."/>
        </authorList>
    </citation>
    <scope>NUCLEOTIDE SEQUENCE [LARGE SCALE GENOMIC DNA]</scope>
    <source>
        <strain evidence="1 2">CTT3</strain>
    </source>
</reference>
<dbReference type="EMBL" id="MCIB01000025">
    <property type="protein sequence ID" value="RKD30929.1"/>
    <property type="molecule type" value="Genomic_DNA"/>
</dbReference>
<name>A0A419T0G7_9FIRM</name>
<evidence type="ECO:0000313" key="1">
    <source>
        <dbReference type="EMBL" id="RKD30929.1"/>
    </source>
</evidence>
<comment type="caution">
    <text evidence="1">The sequence shown here is derived from an EMBL/GenBank/DDBJ whole genome shotgun (WGS) entry which is preliminary data.</text>
</comment>
<sequence length="59" mass="6991">MEHVIDNFDNIDKCLKCGKPIKVVKLKYIKKKIENIPNSHLINFKYCSKCKRENVIENL</sequence>
<dbReference type="AlphaFoldDB" id="A0A419T0G7"/>
<keyword evidence="2" id="KW-1185">Reference proteome</keyword>
<gene>
    <name evidence="1" type="ORF">BET03_13075</name>
</gene>